<proteinExistence type="predicted"/>
<dbReference type="InterPro" id="IPR006597">
    <property type="entry name" value="Sel1-like"/>
</dbReference>
<dbReference type="Pfam" id="PF08238">
    <property type="entry name" value="Sel1"/>
    <property type="match status" value="2"/>
</dbReference>
<dbReference type="Gene3D" id="1.25.40.10">
    <property type="entry name" value="Tetratricopeptide repeat domain"/>
    <property type="match status" value="1"/>
</dbReference>
<dbReference type="PANTHER" id="PTHR45011:SF1">
    <property type="entry name" value="DAP3-BINDING CELL DEATH ENHANCER 1"/>
    <property type="match status" value="1"/>
</dbReference>
<dbReference type="PANTHER" id="PTHR45011">
    <property type="entry name" value="DAP3-BINDING CELL DEATH ENHANCER 1"/>
    <property type="match status" value="1"/>
</dbReference>
<feature type="region of interest" description="Disordered" evidence="1">
    <location>
        <begin position="155"/>
        <end position="196"/>
    </location>
</feature>
<feature type="compositionally biased region" description="Basic and acidic residues" evidence="1">
    <location>
        <begin position="70"/>
        <end position="80"/>
    </location>
</feature>
<dbReference type="SMART" id="SM00671">
    <property type="entry name" value="SEL1"/>
    <property type="match status" value="2"/>
</dbReference>
<gene>
    <name evidence="2" type="ORF">ONE63_007991</name>
</gene>
<feature type="region of interest" description="Disordered" evidence="1">
    <location>
        <begin position="68"/>
        <end position="87"/>
    </location>
</feature>
<dbReference type="AlphaFoldDB" id="A0AAV7XTP0"/>
<reference evidence="2" key="1">
    <citation type="submission" date="2022-12" db="EMBL/GenBank/DDBJ databases">
        <title>Chromosome-level genome assembly of the bean flower thrips Megalurothrips usitatus.</title>
        <authorList>
            <person name="Ma L."/>
            <person name="Liu Q."/>
            <person name="Li H."/>
            <person name="Cai W."/>
        </authorList>
    </citation>
    <scope>NUCLEOTIDE SEQUENCE</scope>
    <source>
        <strain evidence="2">Cailab_2022a</strain>
    </source>
</reference>
<evidence type="ECO:0000256" key="1">
    <source>
        <dbReference type="SAM" id="MobiDB-lite"/>
    </source>
</evidence>
<dbReference type="Proteomes" id="UP001075354">
    <property type="component" value="Chromosome 5"/>
</dbReference>
<organism evidence="2 3">
    <name type="scientific">Megalurothrips usitatus</name>
    <name type="common">bean blossom thrips</name>
    <dbReference type="NCBI Taxonomy" id="439358"/>
    <lineage>
        <taxon>Eukaryota</taxon>
        <taxon>Metazoa</taxon>
        <taxon>Ecdysozoa</taxon>
        <taxon>Arthropoda</taxon>
        <taxon>Hexapoda</taxon>
        <taxon>Insecta</taxon>
        <taxon>Pterygota</taxon>
        <taxon>Neoptera</taxon>
        <taxon>Paraneoptera</taxon>
        <taxon>Thysanoptera</taxon>
        <taxon>Terebrantia</taxon>
        <taxon>Thripoidea</taxon>
        <taxon>Thripidae</taxon>
        <taxon>Megalurothrips</taxon>
    </lineage>
</organism>
<evidence type="ECO:0000313" key="2">
    <source>
        <dbReference type="EMBL" id="KAJ1528073.1"/>
    </source>
</evidence>
<dbReference type="InterPro" id="IPR052748">
    <property type="entry name" value="ISR_Activator"/>
</dbReference>
<name>A0AAV7XTP0_9NEOP</name>
<protein>
    <recommendedName>
        <fullName evidence="4">Death ligand signal enhancer</fullName>
    </recommendedName>
</protein>
<dbReference type="EMBL" id="JAPTSV010000005">
    <property type="protein sequence ID" value="KAJ1528073.1"/>
    <property type="molecule type" value="Genomic_DNA"/>
</dbReference>
<evidence type="ECO:0000313" key="3">
    <source>
        <dbReference type="Proteomes" id="UP001075354"/>
    </source>
</evidence>
<dbReference type="SUPFAM" id="SSF81901">
    <property type="entry name" value="HCP-like"/>
    <property type="match status" value="1"/>
</dbReference>
<dbReference type="InterPro" id="IPR011990">
    <property type="entry name" value="TPR-like_helical_dom_sf"/>
</dbReference>
<comment type="caution">
    <text evidence="2">The sequence shown here is derived from an EMBL/GenBank/DDBJ whole genome shotgun (WGS) entry which is preliminary data.</text>
</comment>
<keyword evidence="3" id="KW-1185">Reference proteome</keyword>
<evidence type="ECO:0008006" key="4">
    <source>
        <dbReference type="Google" id="ProtNLM"/>
    </source>
</evidence>
<accession>A0AAV7XTP0</accession>
<feature type="compositionally biased region" description="Low complexity" evidence="1">
    <location>
        <begin position="170"/>
        <end position="183"/>
    </location>
</feature>
<sequence length="471" mass="52496">MWKAFSRSVCEVVERRVGFTAFRSDVSNRNGPETAKQSKIQSHGQICNIIPQLKTFCPLKHLRASRFKQSSHEHTGERQHQNGNNARWSDPPFTVCLGAMGWSTAVVLGWYLSHPLSRRVFGDTHLKEVRLRSSPYLLSLEETVHAQSPIQPLGIRPLTFTSSGDEEASSTRSFRSSVTSSSSDGDDPFTHQRGPFTPEEALDEVSRVFEAASHAFSGDVENKLGMVCMSQGQHSEAMKHFRRASHHDHAVAAYNMGQCYELGLGTSRNLKKAAKWYKIGSDRGHPTAMYNLAVFLANGWGGLHEDQNRARELLILAANSGLEEAKDALKVINKNMYMSDSDNTANVYGRKQNSTEEFLELIGASSKRESGRSANHNVQPTQTYLSHLDWLDLSSSSMSYHASDDMFGSSEERHFYSGLCLESDWSLSSSNPGKVVKIKNDNGRTIYYVDDCSGSTSCKFKASFDINFSLH</sequence>